<gene>
    <name evidence="1" type="ORF">ACFQ1O_02895</name>
</gene>
<accession>A0ABW3HZF3</accession>
<keyword evidence="2" id="KW-1185">Reference proteome</keyword>
<sequence length="177" mass="20480">MDTLKLSVFEKATDTIKFKEIVYLKEAVDSLSLHDLLVLECNKIESTMPLQADQEEQLMSALEQEMIKAVAKISYDLKKKKVKNKVDFNTNVLKELVKNYSKISLNNSNTAIVDLSKLQFRQEFRLGNNQIKCTLTPKKIFVKLLIGKYKNKTLYELVNEEEIQNLEEEVSIFLKSI</sequence>
<dbReference type="Proteomes" id="UP001596997">
    <property type="component" value="Unassembled WGS sequence"/>
</dbReference>
<comment type="caution">
    <text evidence="1">The sequence shown here is derived from an EMBL/GenBank/DDBJ whole genome shotgun (WGS) entry which is preliminary data.</text>
</comment>
<reference evidence="2" key="1">
    <citation type="journal article" date="2019" name="Int. J. Syst. Evol. Microbiol.">
        <title>The Global Catalogue of Microorganisms (GCM) 10K type strain sequencing project: providing services to taxonomists for standard genome sequencing and annotation.</title>
        <authorList>
            <consortium name="The Broad Institute Genomics Platform"/>
            <consortium name="The Broad Institute Genome Sequencing Center for Infectious Disease"/>
            <person name="Wu L."/>
            <person name="Ma J."/>
        </authorList>
    </citation>
    <scope>NUCLEOTIDE SEQUENCE [LARGE SCALE GENOMIC DNA]</scope>
    <source>
        <strain evidence="2">CCUG 62114</strain>
    </source>
</reference>
<protein>
    <submittedName>
        <fullName evidence="1">Uncharacterized protein</fullName>
    </submittedName>
</protein>
<organism evidence="1 2">
    <name type="scientific">Pseudofulvibacter geojedonensis</name>
    <dbReference type="NCBI Taxonomy" id="1123758"/>
    <lineage>
        <taxon>Bacteria</taxon>
        <taxon>Pseudomonadati</taxon>
        <taxon>Bacteroidota</taxon>
        <taxon>Flavobacteriia</taxon>
        <taxon>Flavobacteriales</taxon>
        <taxon>Flavobacteriaceae</taxon>
        <taxon>Pseudofulvibacter</taxon>
    </lineage>
</organism>
<name>A0ABW3HZF3_9FLAO</name>
<evidence type="ECO:0000313" key="1">
    <source>
        <dbReference type="EMBL" id="MFD0962946.1"/>
    </source>
</evidence>
<dbReference type="RefSeq" id="WP_377713118.1">
    <property type="nucleotide sequence ID" value="NZ_JBHTJM010000002.1"/>
</dbReference>
<dbReference type="EMBL" id="JBHTJM010000002">
    <property type="protein sequence ID" value="MFD0962946.1"/>
    <property type="molecule type" value="Genomic_DNA"/>
</dbReference>
<evidence type="ECO:0000313" key="2">
    <source>
        <dbReference type="Proteomes" id="UP001596997"/>
    </source>
</evidence>
<proteinExistence type="predicted"/>